<gene>
    <name evidence="7" type="primary">ple</name>
</gene>
<name>Q7SZG7_GLYCY</name>
<keyword evidence="6" id="KW-0732">Signal</keyword>
<evidence type="ECO:0000256" key="3">
    <source>
        <dbReference type="ARBA" id="ARBA00022525"/>
    </source>
</evidence>
<comment type="subcellular location">
    <subcellularLocation>
        <location evidence="1">Secreted</location>
    </subcellularLocation>
</comment>
<sequence length="62" mass="7145">MKFTATFLVLFMVVLMAGSGECGWKKWFTKGERLSQRHFADVEQQELDKRSVDDEPSSIAFD</sequence>
<evidence type="ECO:0000256" key="2">
    <source>
        <dbReference type="ARBA" id="ARBA00007419"/>
    </source>
</evidence>
<dbReference type="Pfam" id="PF08107">
    <property type="entry name" value="Antimicrobial12"/>
    <property type="match status" value="1"/>
</dbReference>
<feature type="signal peptide" evidence="6">
    <location>
        <begin position="1"/>
        <end position="22"/>
    </location>
</feature>
<keyword evidence="5" id="KW-0044">Antibiotic</keyword>
<dbReference type="GO" id="GO:0042742">
    <property type="term" value="P:defense response to bacterium"/>
    <property type="evidence" value="ECO:0007669"/>
    <property type="project" value="UniProtKB-KW"/>
</dbReference>
<keyword evidence="3" id="KW-0964">Secreted</keyword>
<proteinExistence type="inferred from homology"/>
<evidence type="ECO:0000256" key="4">
    <source>
        <dbReference type="ARBA" id="ARBA00022529"/>
    </source>
</evidence>
<dbReference type="InterPro" id="IPR012515">
    <property type="entry name" value="Antimicrobial12"/>
</dbReference>
<organism evidence="7">
    <name type="scientific">Glyptocephalus cynoglossus</name>
    <name type="common">Witch</name>
    <name type="synonym">Pleuronectes cynoglossus</name>
    <dbReference type="NCBI Taxonomy" id="34819"/>
    <lineage>
        <taxon>Eukaryota</taxon>
        <taxon>Metazoa</taxon>
        <taxon>Chordata</taxon>
        <taxon>Craniata</taxon>
        <taxon>Vertebrata</taxon>
        <taxon>Euteleostomi</taxon>
        <taxon>Actinopterygii</taxon>
        <taxon>Neopterygii</taxon>
        <taxon>Teleostei</taxon>
        <taxon>Neoteleostei</taxon>
        <taxon>Acanthomorphata</taxon>
        <taxon>Carangaria</taxon>
        <taxon>Pleuronectiformes</taxon>
        <taxon>Pleuronectoidei</taxon>
        <taxon>Pleuronectidae</taxon>
        <taxon>Glyptocephalus</taxon>
    </lineage>
</organism>
<feature type="chain" id="PRO_5004291361" evidence="6">
    <location>
        <begin position="23"/>
        <end position="62"/>
    </location>
</feature>
<accession>Q7SZG7</accession>
<dbReference type="GO" id="GO:0005576">
    <property type="term" value="C:extracellular region"/>
    <property type="evidence" value="ECO:0007669"/>
    <property type="project" value="UniProtKB-SubCell"/>
</dbReference>
<evidence type="ECO:0000256" key="6">
    <source>
        <dbReference type="SAM" id="SignalP"/>
    </source>
</evidence>
<reference evidence="7" key="1">
    <citation type="journal article" date="2003" name="Antimicrob. Agents Chemother.">
        <title>Novel antimicrobial peptides derived from flatfish genes.</title>
        <authorList>
            <person name="Patrzykat A."/>
            <person name="Gallant J.W."/>
            <person name="Seo J.K."/>
            <person name="Pytyck J."/>
            <person name="Douglas S.E."/>
        </authorList>
    </citation>
    <scope>NUCLEOTIDE SEQUENCE</scope>
</reference>
<evidence type="ECO:0000256" key="5">
    <source>
        <dbReference type="ARBA" id="ARBA00023022"/>
    </source>
</evidence>
<evidence type="ECO:0000313" key="7">
    <source>
        <dbReference type="EMBL" id="AAP55800.1"/>
    </source>
</evidence>
<protein>
    <submittedName>
        <fullName evidence="7">Pleurocidin-like peptide GC3.2</fullName>
    </submittedName>
</protein>
<dbReference type="EMBL" id="AY273179">
    <property type="protein sequence ID" value="AAP55800.1"/>
    <property type="molecule type" value="Genomic_DNA"/>
</dbReference>
<evidence type="ECO:0000256" key="1">
    <source>
        <dbReference type="ARBA" id="ARBA00004613"/>
    </source>
</evidence>
<comment type="similarity">
    <text evidence="2">Belongs to the pleurocidin family.</text>
</comment>
<keyword evidence="4" id="KW-0929">Antimicrobial</keyword>
<dbReference type="AlphaFoldDB" id="Q7SZG7"/>